<dbReference type="HOGENOM" id="CLU_1608885_0_0_10"/>
<accession>I6YU84</accession>
<name>I6YU84_MELRP</name>
<dbReference type="AlphaFoldDB" id="I6YU84"/>
<proteinExistence type="predicted"/>
<dbReference type="KEGG" id="mro:MROS_0876"/>
<dbReference type="RefSeq" id="WP_014855553.1">
    <property type="nucleotide sequence ID" value="NC_018178.1"/>
</dbReference>
<dbReference type="Proteomes" id="UP000009011">
    <property type="component" value="Chromosome"/>
</dbReference>
<sequence>MNVSAYIAIHPLHEYVNSKLDANNVRTISQLQKDAQYETFQKYISAEKAGKKISEKSEDKKSEELRFRENSPIARPLEGSQIFNNTVKINKKKLERYFSFNRDSQYESEVVSETKENFDYYIVSDKDFNFTSDSKKPLTYLQRIVRKAYRAGYVKDPGALVNLSA</sequence>
<evidence type="ECO:0000313" key="2">
    <source>
        <dbReference type="Proteomes" id="UP000009011"/>
    </source>
</evidence>
<organism evidence="1 2">
    <name type="scientific">Melioribacter roseus (strain DSM 23840 / JCM 17771 / VKM B-2668 / P3M-2)</name>
    <dbReference type="NCBI Taxonomy" id="1191523"/>
    <lineage>
        <taxon>Bacteria</taxon>
        <taxon>Pseudomonadati</taxon>
        <taxon>Ignavibacteriota</taxon>
        <taxon>Ignavibacteria</taxon>
        <taxon>Ignavibacteriales</taxon>
        <taxon>Melioribacteraceae</taxon>
        <taxon>Melioribacter</taxon>
    </lineage>
</organism>
<evidence type="ECO:0000313" key="1">
    <source>
        <dbReference type="EMBL" id="AFN74117.1"/>
    </source>
</evidence>
<gene>
    <name evidence="1" type="ordered locus">MROS_0876</name>
</gene>
<dbReference type="STRING" id="1191523.MROS_0876"/>
<reference evidence="1 2" key="1">
    <citation type="journal article" date="2013" name="PLoS ONE">
        <title>Genomic analysis of Melioribacter roseus, facultatively anaerobic organotrophic bacterium representing a novel deep lineage within Bacteriodetes/Chlorobi group.</title>
        <authorList>
            <person name="Kadnikov V.V."/>
            <person name="Mardanov A.V."/>
            <person name="Podosokorskaya O.A."/>
            <person name="Gavrilov S.N."/>
            <person name="Kublanov I.V."/>
            <person name="Beletsky A.V."/>
            <person name="Bonch-Osmolovskaya E.A."/>
            <person name="Ravin N.V."/>
        </authorList>
    </citation>
    <scope>NUCLEOTIDE SEQUENCE [LARGE SCALE GENOMIC DNA]</scope>
    <source>
        <strain evidence="2">JCM 17771 / P3M-2</strain>
    </source>
</reference>
<keyword evidence="2" id="KW-1185">Reference proteome</keyword>
<dbReference type="EMBL" id="CP003557">
    <property type="protein sequence ID" value="AFN74117.1"/>
    <property type="molecule type" value="Genomic_DNA"/>
</dbReference>
<protein>
    <submittedName>
        <fullName evidence="1">Uncharacterized protein</fullName>
    </submittedName>
</protein>